<dbReference type="AlphaFoldDB" id="A0A1S8T2Y0"/>
<dbReference type="CDD" id="cd01106">
    <property type="entry name" value="HTH_TipAL-Mta"/>
    <property type="match status" value="1"/>
</dbReference>
<dbReference type="Pfam" id="PF14526">
    <property type="entry name" value="Cass2"/>
    <property type="match status" value="1"/>
</dbReference>
<dbReference type="PROSITE" id="PS50937">
    <property type="entry name" value="HTH_MERR_2"/>
    <property type="match status" value="1"/>
</dbReference>
<dbReference type="RefSeq" id="WP_077849744.1">
    <property type="nucleotide sequence ID" value="NZ_LZZM01000225.1"/>
</dbReference>
<keyword evidence="4" id="KW-0804">Transcription</keyword>
<evidence type="ECO:0000259" key="5">
    <source>
        <dbReference type="PROSITE" id="PS50937"/>
    </source>
</evidence>
<dbReference type="PANTHER" id="PTHR30204">
    <property type="entry name" value="REDOX-CYCLING DRUG-SENSING TRANSCRIPTIONAL ACTIVATOR SOXR"/>
    <property type="match status" value="1"/>
</dbReference>
<protein>
    <submittedName>
        <fullName evidence="6">HTH-type transcriptional regulator HmrR</fullName>
    </submittedName>
</protein>
<dbReference type="GO" id="GO:0003677">
    <property type="term" value="F:DNA binding"/>
    <property type="evidence" value="ECO:0007669"/>
    <property type="project" value="UniProtKB-KW"/>
</dbReference>
<dbReference type="PANTHER" id="PTHR30204:SF69">
    <property type="entry name" value="MERR-FAMILY TRANSCRIPTIONAL REGULATOR"/>
    <property type="match status" value="1"/>
</dbReference>
<evidence type="ECO:0000256" key="1">
    <source>
        <dbReference type="ARBA" id="ARBA00022491"/>
    </source>
</evidence>
<accession>A0A1S8T2Y0</accession>
<name>A0A1S8T2Y0_9CLOT</name>
<evidence type="ECO:0000256" key="4">
    <source>
        <dbReference type="ARBA" id="ARBA00023163"/>
    </source>
</evidence>
<evidence type="ECO:0000256" key="2">
    <source>
        <dbReference type="ARBA" id="ARBA00023015"/>
    </source>
</evidence>
<dbReference type="OrthoDB" id="9811174at2"/>
<keyword evidence="3" id="KW-0238">DNA-binding</keyword>
<dbReference type="InterPro" id="IPR029441">
    <property type="entry name" value="Cass2"/>
</dbReference>
<feature type="domain" description="HTH merR-type" evidence="5">
    <location>
        <begin position="5"/>
        <end position="72"/>
    </location>
</feature>
<dbReference type="InterPro" id="IPR047057">
    <property type="entry name" value="MerR_fam"/>
</dbReference>
<evidence type="ECO:0000256" key="3">
    <source>
        <dbReference type="ARBA" id="ARBA00023125"/>
    </source>
</evidence>
<sequence length="330" mass="38137">MELKTISEVSRTFNISTRTLRYYEQIGLISSTKKEGYAYRVYDKSSILSLQQIIILRKLSISLKEIKDVLSNQDTIIAIEIFKKNVSELNEKINSLATIKEILNILIEKLQKDGNVKIKFNLLNDNSILNIIDSLSVQKNNFREDKSMEDLNKASENLSTLKNVRIIHFPSCTVAASHYIGENPENNAAKQLEKFLKDSNLYKIKPDARVFGFNHPNPASEDLIYGYELWVTIPEDMEVAAPLEKKKFKGGLYAAHSIVFPNFHEWQWLFNWVNVDNLKYESNSIEDGGEFMSGLLEEHINYVYHANLNWPESDEHQLDLLYPVKLKENK</sequence>
<keyword evidence="2" id="KW-0805">Transcription regulation</keyword>
<keyword evidence="7" id="KW-1185">Reference proteome</keyword>
<dbReference type="SUPFAM" id="SSF46955">
    <property type="entry name" value="Putative DNA-binding domain"/>
    <property type="match status" value="1"/>
</dbReference>
<gene>
    <name evidence="6" type="primary">hmrR</name>
    <name evidence="6" type="ORF">CLPUN_48390</name>
</gene>
<dbReference type="Gene3D" id="3.20.80.10">
    <property type="entry name" value="Regulatory factor, effector binding domain"/>
    <property type="match status" value="1"/>
</dbReference>
<keyword evidence="1" id="KW-0678">Repressor</keyword>
<dbReference type="Gene3D" id="1.10.1660.10">
    <property type="match status" value="1"/>
</dbReference>
<dbReference type="GO" id="GO:0003700">
    <property type="term" value="F:DNA-binding transcription factor activity"/>
    <property type="evidence" value="ECO:0007669"/>
    <property type="project" value="InterPro"/>
</dbReference>
<dbReference type="InterPro" id="IPR009061">
    <property type="entry name" value="DNA-bd_dom_put_sf"/>
</dbReference>
<dbReference type="Proteomes" id="UP000190890">
    <property type="component" value="Unassembled WGS sequence"/>
</dbReference>
<evidence type="ECO:0000313" key="7">
    <source>
        <dbReference type="Proteomes" id="UP000190890"/>
    </source>
</evidence>
<reference evidence="6 7" key="1">
    <citation type="submission" date="2016-05" db="EMBL/GenBank/DDBJ databases">
        <title>Microbial solvent formation.</title>
        <authorList>
            <person name="Poehlein A."/>
            <person name="Montoya Solano J.D."/>
            <person name="Flitsch S."/>
            <person name="Krabben P."/>
            <person name="Duerre P."/>
            <person name="Daniel R."/>
        </authorList>
    </citation>
    <scope>NUCLEOTIDE SEQUENCE [LARGE SCALE GENOMIC DNA]</scope>
    <source>
        <strain evidence="6 7">DSM 2619</strain>
    </source>
</reference>
<dbReference type="SMART" id="SM00422">
    <property type="entry name" value="HTH_MERR"/>
    <property type="match status" value="1"/>
</dbReference>
<dbReference type="Pfam" id="PF13411">
    <property type="entry name" value="MerR_1"/>
    <property type="match status" value="1"/>
</dbReference>
<dbReference type="EMBL" id="LZZM01000225">
    <property type="protein sequence ID" value="OOM72009.1"/>
    <property type="molecule type" value="Genomic_DNA"/>
</dbReference>
<proteinExistence type="predicted"/>
<dbReference type="STRING" id="29367.CLPUN_48390"/>
<dbReference type="InterPro" id="IPR000551">
    <property type="entry name" value="MerR-type_HTH_dom"/>
</dbReference>
<organism evidence="6 7">
    <name type="scientific">Clostridium puniceum</name>
    <dbReference type="NCBI Taxonomy" id="29367"/>
    <lineage>
        <taxon>Bacteria</taxon>
        <taxon>Bacillati</taxon>
        <taxon>Bacillota</taxon>
        <taxon>Clostridia</taxon>
        <taxon>Eubacteriales</taxon>
        <taxon>Clostridiaceae</taxon>
        <taxon>Clostridium</taxon>
    </lineage>
</organism>
<dbReference type="SUPFAM" id="SSF55136">
    <property type="entry name" value="Probable bacterial effector-binding domain"/>
    <property type="match status" value="1"/>
</dbReference>
<evidence type="ECO:0000313" key="6">
    <source>
        <dbReference type="EMBL" id="OOM72009.1"/>
    </source>
</evidence>
<comment type="caution">
    <text evidence="6">The sequence shown here is derived from an EMBL/GenBank/DDBJ whole genome shotgun (WGS) entry which is preliminary data.</text>
</comment>
<dbReference type="InterPro" id="IPR011256">
    <property type="entry name" value="Reg_factor_effector_dom_sf"/>
</dbReference>